<evidence type="ECO:0000256" key="1">
    <source>
        <dbReference type="ARBA" id="ARBA00023015"/>
    </source>
</evidence>
<evidence type="ECO:0000313" key="6">
    <source>
        <dbReference type="EMBL" id="GHD08663.1"/>
    </source>
</evidence>
<feature type="domain" description="Cyclic nucleotide-binding" evidence="4">
    <location>
        <begin position="44"/>
        <end position="122"/>
    </location>
</feature>
<dbReference type="PROSITE" id="PS51063">
    <property type="entry name" value="HTH_CRP_2"/>
    <property type="match status" value="1"/>
</dbReference>
<evidence type="ECO:0000313" key="7">
    <source>
        <dbReference type="Proteomes" id="UP000638353"/>
    </source>
</evidence>
<proteinExistence type="predicted"/>
<reference evidence="6" key="2">
    <citation type="submission" date="2020-09" db="EMBL/GenBank/DDBJ databases">
        <authorList>
            <person name="Sun Q."/>
            <person name="Ohkuma M."/>
        </authorList>
    </citation>
    <scope>NUCLEOTIDE SEQUENCE</scope>
    <source>
        <strain evidence="6">JCM 4637</strain>
    </source>
</reference>
<dbReference type="InterPro" id="IPR014710">
    <property type="entry name" value="RmlC-like_jellyroll"/>
</dbReference>
<dbReference type="InterPro" id="IPR036390">
    <property type="entry name" value="WH_DNA-bd_sf"/>
</dbReference>
<dbReference type="GO" id="GO:0006355">
    <property type="term" value="P:regulation of DNA-templated transcription"/>
    <property type="evidence" value="ECO:0007669"/>
    <property type="project" value="InterPro"/>
</dbReference>
<dbReference type="EMBL" id="BMVC01000014">
    <property type="protein sequence ID" value="GHD08663.1"/>
    <property type="molecule type" value="Genomic_DNA"/>
</dbReference>
<dbReference type="InterPro" id="IPR018490">
    <property type="entry name" value="cNMP-bd_dom_sf"/>
</dbReference>
<dbReference type="Gene3D" id="1.10.10.10">
    <property type="entry name" value="Winged helix-like DNA-binding domain superfamily/Winged helix DNA-binding domain"/>
    <property type="match status" value="1"/>
</dbReference>
<dbReference type="RefSeq" id="WP_189826116.1">
    <property type="nucleotide sequence ID" value="NZ_BMVC01000014.1"/>
</dbReference>
<dbReference type="GO" id="GO:0003677">
    <property type="term" value="F:DNA binding"/>
    <property type="evidence" value="ECO:0007669"/>
    <property type="project" value="UniProtKB-KW"/>
</dbReference>
<dbReference type="AlphaFoldDB" id="A0A918X3M1"/>
<comment type="caution">
    <text evidence="6">The sequence shown here is derived from an EMBL/GenBank/DDBJ whole genome shotgun (WGS) entry which is preliminary data.</text>
</comment>
<evidence type="ECO:0000256" key="3">
    <source>
        <dbReference type="ARBA" id="ARBA00023163"/>
    </source>
</evidence>
<keyword evidence="1" id="KW-0805">Transcription regulation</keyword>
<evidence type="ECO:0000256" key="2">
    <source>
        <dbReference type="ARBA" id="ARBA00023125"/>
    </source>
</evidence>
<evidence type="ECO:0000259" key="4">
    <source>
        <dbReference type="PROSITE" id="PS50042"/>
    </source>
</evidence>
<dbReference type="InterPro" id="IPR000595">
    <property type="entry name" value="cNMP-bd_dom"/>
</dbReference>
<dbReference type="CDD" id="cd00038">
    <property type="entry name" value="CAP_ED"/>
    <property type="match status" value="1"/>
</dbReference>
<keyword evidence="2" id="KW-0238">DNA-binding</keyword>
<dbReference type="InterPro" id="IPR036388">
    <property type="entry name" value="WH-like_DNA-bd_sf"/>
</dbReference>
<feature type="domain" description="HTH crp-type" evidence="5">
    <location>
        <begin position="157"/>
        <end position="230"/>
    </location>
</feature>
<organism evidence="6 7">
    <name type="scientific">Streptomyces finlayi</name>
    <dbReference type="NCBI Taxonomy" id="67296"/>
    <lineage>
        <taxon>Bacteria</taxon>
        <taxon>Bacillati</taxon>
        <taxon>Actinomycetota</taxon>
        <taxon>Actinomycetes</taxon>
        <taxon>Kitasatosporales</taxon>
        <taxon>Streptomycetaceae</taxon>
        <taxon>Streptomyces</taxon>
    </lineage>
</organism>
<dbReference type="PROSITE" id="PS50042">
    <property type="entry name" value="CNMP_BINDING_3"/>
    <property type="match status" value="1"/>
</dbReference>
<dbReference type="Proteomes" id="UP000638353">
    <property type="component" value="Unassembled WGS sequence"/>
</dbReference>
<protein>
    <submittedName>
        <fullName evidence="6">Crp/Fnr family transcriptional regulator</fullName>
    </submittedName>
</protein>
<dbReference type="SUPFAM" id="SSF51206">
    <property type="entry name" value="cAMP-binding domain-like"/>
    <property type="match status" value="1"/>
</dbReference>
<gene>
    <name evidence="6" type="ORF">GCM10010334_62190</name>
</gene>
<dbReference type="Gene3D" id="2.60.120.10">
    <property type="entry name" value="Jelly Rolls"/>
    <property type="match status" value="1"/>
</dbReference>
<dbReference type="Pfam" id="PF00027">
    <property type="entry name" value="cNMP_binding"/>
    <property type="match status" value="1"/>
</dbReference>
<dbReference type="SUPFAM" id="SSF46785">
    <property type="entry name" value="Winged helix' DNA-binding domain"/>
    <property type="match status" value="1"/>
</dbReference>
<sequence>MPSHRSTTGPESAARWPHGTFLAELSVSPAATKSLLCLGTPHTYDQGEILLAEGRVETFVLLLMSGVTKVTALMENGDTALLAVRLGGDLVGEFAAFDDRPRSATVTAAGKVVARRIGQRDFLGCLDGHPAAAMAVSRMLVRKNRWSVRRRADFGGSPVAIRVARVLVDLVEDYGQPRRGGALTGPRLTQAEVAGLVGARERRVHHVLGELAERGVIEVGYSRVTVLSLNELRDAARLWEPGG</sequence>
<dbReference type="InterPro" id="IPR012318">
    <property type="entry name" value="HTH_CRP"/>
</dbReference>
<dbReference type="SMART" id="SM00100">
    <property type="entry name" value="cNMP"/>
    <property type="match status" value="1"/>
</dbReference>
<dbReference type="Pfam" id="PF13545">
    <property type="entry name" value="HTH_Crp_2"/>
    <property type="match status" value="1"/>
</dbReference>
<keyword evidence="3" id="KW-0804">Transcription</keyword>
<evidence type="ECO:0000259" key="5">
    <source>
        <dbReference type="PROSITE" id="PS51063"/>
    </source>
</evidence>
<name>A0A918X3M1_9ACTN</name>
<accession>A0A918X3M1</accession>
<reference evidence="6" key="1">
    <citation type="journal article" date="2014" name="Int. J. Syst. Evol. Microbiol.">
        <title>Complete genome sequence of Corynebacterium casei LMG S-19264T (=DSM 44701T), isolated from a smear-ripened cheese.</title>
        <authorList>
            <consortium name="US DOE Joint Genome Institute (JGI-PGF)"/>
            <person name="Walter F."/>
            <person name="Albersmeier A."/>
            <person name="Kalinowski J."/>
            <person name="Ruckert C."/>
        </authorList>
    </citation>
    <scope>NUCLEOTIDE SEQUENCE</scope>
    <source>
        <strain evidence="6">JCM 4637</strain>
    </source>
</reference>